<comment type="caution">
    <text evidence="1">The sequence shown here is derived from an EMBL/GenBank/DDBJ whole genome shotgun (WGS) entry which is preliminary data.</text>
</comment>
<name>A0A9D2NSL3_9FIRM</name>
<gene>
    <name evidence="1" type="ORF">H9702_03950</name>
</gene>
<dbReference type="Proteomes" id="UP000823896">
    <property type="component" value="Unassembled WGS sequence"/>
</dbReference>
<evidence type="ECO:0000313" key="2">
    <source>
        <dbReference type="Proteomes" id="UP000823896"/>
    </source>
</evidence>
<accession>A0A9D2NSL3</accession>
<protein>
    <submittedName>
        <fullName evidence="1">Uncharacterized protein</fullName>
    </submittedName>
</protein>
<evidence type="ECO:0000313" key="1">
    <source>
        <dbReference type="EMBL" id="HJC36264.1"/>
    </source>
</evidence>
<dbReference type="EMBL" id="DWWM01000023">
    <property type="protein sequence ID" value="HJC36264.1"/>
    <property type="molecule type" value="Genomic_DNA"/>
</dbReference>
<reference evidence="1" key="2">
    <citation type="submission" date="2021-04" db="EMBL/GenBank/DDBJ databases">
        <authorList>
            <person name="Gilroy R."/>
        </authorList>
    </citation>
    <scope>NUCLEOTIDE SEQUENCE</scope>
    <source>
        <strain evidence="1">CHK187-11901</strain>
    </source>
</reference>
<organism evidence="1 2">
    <name type="scientific">Candidatus Merdibacter merdavium</name>
    <dbReference type="NCBI Taxonomy" id="2838692"/>
    <lineage>
        <taxon>Bacteria</taxon>
        <taxon>Bacillati</taxon>
        <taxon>Bacillota</taxon>
        <taxon>Erysipelotrichia</taxon>
        <taxon>Erysipelotrichales</taxon>
        <taxon>Erysipelotrichaceae</taxon>
        <taxon>Merdibacter</taxon>
    </lineage>
</organism>
<sequence>MAIYDILTTHKDQRDGGDICSFNGYLEDYLGMIEEDEDKAKEAEAFRFLHGLDENLKICTDLHLNINRDAIANQIIRYKDAFKMPDGEICIPYIVYGKDDSGQRASIILFGGREDYVFAKAYYYVISEPDNMYEGTRNEIVSVVCGEDISDVFRDAMERFFGIKEKAGIVQRFVDRKLFKNYDEMIELAKERGDRLQEEAREELPKLQDDAQPAIYSYIMRWFLLKKFCYVQYMMDKRKLQEEYEGNVKRQRHGAKDRSDAISFISYREMWQIAKSQPEEE</sequence>
<proteinExistence type="predicted"/>
<reference evidence="1" key="1">
    <citation type="journal article" date="2021" name="PeerJ">
        <title>Extensive microbial diversity within the chicken gut microbiome revealed by metagenomics and culture.</title>
        <authorList>
            <person name="Gilroy R."/>
            <person name="Ravi A."/>
            <person name="Getino M."/>
            <person name="Pursley I."/>
            <person name="Horton D.L."/>
            <person name="Alikhan N.F."/>
            <person name="Baker D."/>
            <person name="Gharbi K."/>
            <person name="Hall N."/>
            <person name="Watson M."/>
            <person name="Adriaenssens E.M."/>
            <person name="Foster-Nyarko E."/>
            <person name="Jarju S."/>
            <person name="Secka A."/>
            <person name="Antonio M."/>
            <person name="Oren A."/>
            <person name="Chaudhuri R.R."/>
            <person name="La Ragione R."/>
            <person name="Hildebrand F."/>
            <person name="Pallen M.J."/>
        </authorList>
    </citation>
    <scope>NUCLEOTIDE SEQUENCE</scope>
    <source>
        <strain evidence="1">CHK187-11901</strain>
    </source>
</reference>
<dbReference type="AlphaFoldDB" id="A0A9D2NSL3"/>